<dbReference type="NCBIfam" id="TIGR01726">
    <property type="entry name" value="HEQRo_perm_3TM"/>
    <property type="match status" value="1"/>
</dbReference>
<evidence type="ECO:0000256" key="3">
    <source>
        <dbReference type="ARBA" id="ARBA00022475"/>
    </source>
</evidence>
<keyword evidence="3" id="KW-1003">Cell membrane</keyword>
<keyword evidence="9 10" id="KW-0472">Membrane</keyword>
<protein>
    <submittedName>
        <fullName evidence="13">Amino acid ABC transporter permease</fullName>
    </submittedName>
</protein>
<evidence type="ECO:0000256" key="2">
    <source>
        <dbReference type="ARBA" id="ARBA00022448"/>
    </source>
</evidence>
<reference evidence="13 14" key="1">
    <citation type="submission" date="2017-08" db="EMBL/GenBank/DDBJ databases">
        <title>Draft genome sequences of 64 type strains of genus Staph aureus.</title>
        <authorList>
            <person name="Cole K."/>
            <person name="Golubchik T."/>
            <person name="Russell J."/>
            <person name="Foster D."/>
            <person name="Llewelyn M."/>
            <person name="Wilson D."/>
            <person name="Crook D."/>
            <person name="Paul J."/>
        </authorList>
    </citation>
    <scope>NUCLEOTIDE SEQUENCE [LARGE SCALE GENOMIC DNA]</scope>
    <source>
        <strain evidence="13 14">NCTC 12101</strain>
    </source>
</reference>
<keyword evidence="6" id="KW-0029">Amino-acid transport</keyword>
<feature type="transmembrane region" description="Helical" evidence="10">
    <location>
        <begin position="93"/>
        <end position="112"/>
    </location>
</feature>
<evidence type="ECO:0000256" key="1">
    <source>
        <dbReference type="ARBA" id="ARBA00004651"/>
    </source>
</evidence>
<evidence type="ECO:0000313" key="13">
    <source>
        <dbReference type="EMBL" id="PNZ68028.1"/>
    </source>
</evidence>
<evidence type="ECO:0000259" key="11">
    <source>
        <dbReference type="PROSITE" id="PS50928"/>
    </source>
</evidence>
<evidence type="ECO:0000256" key="10">
    <source>
        <dbReference type="RuleBase" id="RU363032"/>
    </source>
</evidence>
<dbReference type="GO" id="GO:0022857">
    <property type="term" value="F:transmembrane transporter activity"/>
    <property type="evidence" value="ECO:0007669"/>
    <property type="project" value="InterPro"/>
</dbReference>
<dbReference type="CDD" id="cd06261">
    <property type="entry name" value="TM_PBP2"/>
    <property type="match status" value="1"/>
</dbReference>
<feature type="transmembrane region" description="Helical" evidence="10">
    <location>
        <begin position="20"/>
        <end position="42"/>
    </location>
</feature>
<dbReference type="PANTHER" id="PTHR30614:SF0">
    <property type="entry name" value="L-CYSTINE TRANSPORT SYSTEM PERMEASE PROTEIN TCYL"/>
    <property type="match status" value="1"/>
</dbReference>
<keyword evidence="8" id="KW-0406">Ion transport</keyword>
<evidence type="ECO:0000256" key="8">
    <source>
        <dbReference type="ARBA" id="ARBA00023112"/>
    </source>
</evidence>
<dbReference type="EMBL" id="PPQW01000021">
    <property type="protein sequence ID" value="PNZ68028.1"/>
    <property type="molecule type" value="Genomic_DNA"/>
</dbReference>
<reference evidence="12" key="2">
    <citation type="submission" date="2023-07" db="EMBL/GenBank/DDBJ databases">
        <title>Evaluation of the beneficial properties of pineapple isolates.</title>
        <authorList>
            <person name="Adefiranye O."/>
        </authorList>
    </citation>
    <scope>NUCLEOTIDE SEQUENCE</scope>
    <source>
        <strain evidence="12">PAPLE_T1</strain>
    </source>
</reference>
<dbReference type="Proteomes" id="UP000242470">
    <property type="component" value="Unassembled WGS sequence"/>
</dbReference>
<dbReference type="InterPro" id="IPR000515">
    <property type="entry name" value="MetI-like"/>
</dbReference>
<feature type="transmembrane region" description="Helical" evidence="10">
    <location>
        <begin position="194"/>
        <end position="216"/>
    </location>
</feature>
<dbReference type="PANTHER" id="PTHR30614">
    <property type="entry name" value="MEMBRANE COMPONENT OF AMINO ACID ABC TRANSPORTER"/>
    <property type="match status" value="1"/>
</dbReference>
<dbReference type="GeneID" id="64981531"/>
<feature type="transmembrane region" description="Helical" evidence="10">
    <location>
        <begin position="63"/>
        <end position="81"/>
    </location>
</feature>
<evidence type="ECO:0000256" key="5">
    <source>
        <dbReference type="ARBA" id="ARBA00022692"/>
    </source>
</evidence>
<dbReference type="EMBL" id="JAUHQC010000011">
    <property type="protein sequence ID" value="MDN4533557.1"/>
    <property type="molecule type" value="Genomic_DNA"/>
</dbReference>
<keyword evidence="8" id="KW-0921">Nickel transport</keyword>
<sequence>MNHLLHIIIEVMKGVPSTLVIAIVAMIVGLLVGTLFAIIRLNHIPVLSQLIVVYNSFFRSTPLIVQLLMFYYGIPAFILLLNDTFSLGFDPDVFSLLAIALIAFSLHAIAYLSESMRGGLQSVETTQIEAAESIGLSKWNTYRRIVLPQALGYALPNIENQFIMLLKGTSLAFVIQVTEIMARSTTIANESYQFIPVYTVAAVLYWLLAIVLEMIFHKTEAHTSRYLDSSQAR</sequence>
<proteinExistence type="inferred from homology"/>
<comment type="similarity">
    <text evidence="10">Belongs to the binding-protein-dependent transport system permease family.</text>
</comment>
<evidence type="ECO:0000256" key="6">
    <source>
        <dbReference type="ARBA" id="ARBA00022970"/>
    </source>
</evidence>
<dbReference type="InterPro" id="IPR043429">
    <property type="entry name" value="ArtM/GltK/GlnP/TcyL/YhdX-like"/>
</dbReference>
<comment type="caution">
    <text evidence="13">The sequence shown here is derived from an EMBL/GenBank/DDBJ whole genome shotgun (WGS) entry which is preliminary data.</text>
</comment>
<dbReference type="GO" id="GO:0006865">
    <property type="term" value="P:amino acid transport"/>
    <property type="evidence" value="ECO:0007669"/>
    <property type="project" value="UniProtKB-KW"/>
</dbReference>
<accession>A0AAP8PPM2</accession>
<dbReference type="AlphaFoldDB" id="A0AAP8PPM2"/>
<evidence type="ECO:0000256" key="9">
    <source>
        <dbReference type="ARBA" id="ARBA00023136"/>
    </source>
</evidence>
<dbReference type="InterPro" id="IPR010065">
    <property type="entry name" value="AA_ABC_transptr_permease_3TM"/>
</dbReference>
<keyword evidence="2 10" id="KW-0813">Transport</keyword>
<dbReference type="Pfam" id="PF00528">
    <property type="entry name" value="BPD_transp_1"/>
    <property type="match status" value="1"/>
</dbReference>
<dbReference type="SUPFAM" id="SSF161098">
    <property type="entry name" value="MetI-like"/>
    <property type="match status" value="1"/>
</dbReference>
<name>A0AAP8PPM2_9STAP</name>
<dbReference type="GO" id="GO:0043190">
    <property type="term" value="C:ATP-binding cassette (ABC) transporter complex"/>
    <property type="evidence" value="ECO:0007669"/>
    <property type="project" value="InterPro"/>
</dbReference>
<evidence type="ECO:0000256" key="4">
    <source>
        <dbReference type="ARBA" id="ARBA00022596"/>
    </source>
</evidence>
<dbReference type="Proteomes" id="UP001171687">
    <property type="component" value="Unassembled WGS sequence"/>
</dbReference>
<dbReference type="RefSeq" id="WP_059107532.1">
    <property type="nucleotide sequence ID" value="NZ_AP024589.1"/>
</dbReference>
<dbReference type="GO" id="GO:0015675">
    <property type="term" value="P:nickel cation transport"/>
    <property type="evidence" value="ECO:0007669"/>
    <property type="project" value="UniProtKB-KW"/>
</dbReference>
<feature type="domain" description="ABC transmembrane type-1" evidence="11">
    <location>
        <begin position="15"/>
        <end position="216"/>
    </location>
</feature>
<keyword evidence="4" id="KW-0533">Nickel</keyword>
<keyword evidence="7 10" id="KW-1133">Transmembrane helix</keyword>
<evidence type="ECO:0000313" key="14">
    <source>
        <dbReference type="Proteomes" id="UP000242470"/>
    </source>
</evidence>
<evidence type="ECO:0000256" key="7">
    <source>
        <dbReference type="ARBA" id="ARBA00022989"/>
    </source>
</evidence>
<keyword evidence="5 10" id="KW-0812">Transmembrane</keyword>
<dbReference type="InterPro" id="IPR035906">
    <property type="entry name" value="MetI-like_sf"/>
</dbReference>
<dbReference type="PROSITE" id="PS50928">
    <property type="entry name" value="ABC_TM1"/>
    <property type="match status" value="1"/>
</dbReference>
<organism evidence="13 14">
    <name type="scientific">Staphylococcus auricularis</name>
    <dbReference type="NCBI Taxonomy" id="29379"/>
    <lineage>
        <taxon>Bacteria</taxon>
        <taxon>Bacillati</taxon>
        <taxon>Bacillota</taxon>
        <taxon>Bacilli</taxon>
        <taxon>Bacillales</taxon>
        <taxon>Staphylococcaceae</taxon>
        <taxon>Staphylococcus</taxon>
    </lineage>
</organism>
<comment type="subcellular location">
    <subcellularLocation>
        <location evidence="1 10">Cell membrane</location>
        <topology evidence="1 10">Multi-pass membrane protein</topology>
    </subcellularLocation>
</comment>
<gene>
    <name evidence="13" type="ORF">CD158_04485</name>
    <name evidence="12" type="ORF">QYH67_08275</name>
</gene>
<evidence type="ECO:0000313" key="12">
    <source>
        <dbReference type="EMBL" id="MDN4533557.1"/>
    </source>
</evidence>
<dbReference type="Gene3D" id="1.10.3720.10">
    <property type="entry name" value="MetI-like"/>
    <property type="match status" value="1"/>
</dbReference>